<feature type="transmembrane region" description="Helical" evidence="1">
    <location>
        <begin position="123"/>
        <end position="141"/>
    </location>
</feature>
<keyword evidence="1" id="KW-0812">Transmembrane</keyword>
<feature type="transmembrane region" description="Helical" evidence="1">
    <location>
        <begin position="148"/>
        <end position="167"/>
    </location>
</feature>
<feature type="transmembrane region" description="Helical" evidence="1">
    <location>
        <begin position="46"/>
        <end position="66"/>
    </location>
</feature>
<evidence type="ECO:0000313" key="2">
    <source>
        <dbReference type="EMBL" id="MBW7476033.1"/>
    </source>
</evidence>
<feature type="transmembrane region" description="Helical" evidence="1">
    <location>
        <begin position="187"/>
        <end position="206"/>
    </location>
</feature>
<dbReference type="Proteomes" id="UP000812277">
    <property type="component" value="Unassembled WGS sequence"/>
</dbReference>
<sequence length="213" mass="24299">MLRKINPYFQLKSMGISAFLPLVTSSFLVLIVFINSGSLVDSMPAIEFIFPIMGCWWSIFVLHDLLAEKGGEVLFALPVRRWCYGSLNVMTFYIMYMLLMVIMLLVMSNWFSQSELVSMGLQLGAQSFFYAGLGFLAMVLTRNTGWSLIIVTSYLSIELLTFRNSISMFDIYLHNVEAIPVPELSNFLIKVVILGAILFINAQYFLSTTRRYK</sequence>
<feature type="transmembrane region" description="Helical" evidence="1">
    <location>
        <begin position="87"/>
        <end position="111"/>
    </location>
</feature>
<keyword evidence="3" id="KW-1185">Reference proteome</keyword>
<reference evidence="2 3" key="1">
    <citation type="submission" date="2021-07" db="EMBL/GenBank/DDBJ databases">
        <title>Paenibacillus radiodurans sp. nov., isolated from the southeastern edge of Tengger Desert.</title>
        <authorList>
            <person name="Zhang G."/>
        </authorList>
    </citation>
    <scope>NUCLEOTIDE SEQUENCE [LARGE SCALE GENOMIC DNA]</scope>
    <source>
        <strain evidence="2 3">DT7-4</strain>
    </source>
</reference>
<keyword evidence="1" id="KW-0472">Membrane</keyword>
<name>A0ABS7DA45_9BACL</name>
<evidence type="ECO:0008006" key="4">
    <source>
        <dbReference type="Google" id="ProtNLM"/>
    </source>
</evidence>
<evidence type="ECO:0000256" key="1">
    <source>
        <dbReference type="SAM" id="Phobius"/>
    </source>
</evidence>
<protein>
    <recommendedName>
        <fullName evidence="4">ABC transporter permease</fullName>
    </recommendedName>
</protein>
<accession>A0ABS7DA45</accession>
<dbReference type="RefSeq" id="WP_219873277.1">
    <property type="nucleotide sequence ID" value="NZ_JAHZIJ010000010.1"/>
</dbReference>
<comment type="caution">
    <text evidence="2">The sequence shown here is derived from an EMBL/GenBank/DDBJ whole genome shotgun (WGS) entry which is preliminary data.</text>
</comment>
<keyword evidence="1" id="KW-1133">Transmembrane helix</keyword>
<organism evidence="2 3">
    <name type="scientific">Paenibacillus oenotherae</name>
    <dbReference type="NCBI Taxonomy" id="1435645"/>
    <lineage>
        <taxon>Bacteria</taxon>
        <taxon>Bacillati</taxon>
        <taxon>Bacillota</taxon>
        <taxon>Bacilli</taxon>
        <taxon>Bacillales</taxon>
        <taxon>Paenibacillaceae</taxon>
        <taxon>Paenibacillus</taxon>
    </lineage>
</organism>
<evidence type="ECO:0000313" key="3">
    <source>
        <dbReference type="Proteomes" id="UP000812277"/>
    </source>
</evidence>
<proteinExistence type="predicted"/>
<dbReference type="EMBL" id="JAHZIJ010000010">
    <property type="protein sequence ID" value="MBW7476033.1"/>
    <property type="molecule type" value="Genomic_DNA"/>
</dbReference>
<feature type="transmembrane region" description="Helical" evidence="1">
    <location>
        <begin position="12"/>
        <end position="34"/>
    </location>
</feature>
<gene>
    <name evidence="2" type="ORF">K0T92_14905</name>
</gene>